<dbReference type="Proteomes" id="UP000219338">
    <property type="component" value="Unassembled WGS sequence"/>
</dbReference>
<name>A0A284QKN9_ARMOS</name>
<evidence type="ECO:0000313" key="2">
    <source>
        <dbReference type="Proteomes" id="UP000219338"/>
    </source>
</evidence>
<protein>
    <submittedName>
        <fullName evidence="1">Uncharacterized protein</fullName>
    </submittedName>
</protein>
<proteinExistence type="predicted"/>
<gene>
    <name evidence="1" type="ORF">ARMOST_00280</name>
</gene>
<dbReference type="AlphaFoldDB" id="A0A284QKN9"/>
<dbReference type="EMBL" id="FUEG01000001">
    <property type="protein sequence ID" value="SJK97031.1"/>
    <property type="molecule type" value="Genomic_DNA"/>
</dbReference>
<organism evidence="1 2">
    <name type="scientific">Armillaria ostoyae</name>
    <name type="common">Armillaria root rot fungus</name>
    <dbReference type="NCBI Taxonomy" id="47428"/>
    <lineage>
        <taxon>Eukaryota</taxon>
        <taxon>Fungi</taxon>
        <taxon>Dikarya</taxon>
        <taxon>Basidiomycota</taxon>
        <taxon>Agaricomycotina</taxon>
        <taxon>Agaricomycetes</taxon>
        <taxon>Agaricomycetidae</taxon>
        <taxon>Agaricales</taxon>
        <taxon>Marasmiineae</taxon>
        <taxon>Physalacriaceae</taxon>
        <taxon>Armillaria</taxon>
    </lineage>
</organism>
<keyword evidence="2" id="KW-1185">Reference proteome</keyword>
<accession>A0A284QKN9</accession>
<sequence>MFKFYSTVALGIGVSTALYLSARYGVFQPFKGVPFVLPEPPVLLADFPRTLAEWRNNVVITDDDVPYYDFFQRYLGEHLLQFSKKHMVELDLWDDEAELNRMLLVLKDADQTVKTTAANTALLSSSYLRKCVRRILPTARSWQKYTKYCKLSLARLTAQLKSFTLASIFHGTILRHHE</sequence>
<reference evidence="2" key="1">
    <citation type="journal article" date="2017" name="Nat. Ecol. Evol.">
        <title>Genome expansion and lineage-specific genetic innovations in the forest pathogenic fungi Armillaria.</title>
        <authorList>
            <person name="Sipos G."/>
            <person name="Prasanna A.N."/>
            <person name="Walter M.C."/>
            <person name="O'Connor E."/>
            <person name="Balint B."/>
            <person name="Krizsan K."/>
            <person name="Kiss B."/>
            <person name="Hess J."/>
            <person name="Varga T."/>
            <person name="Slot J."/>
            <person name="Riley R."/>
            <person name="Boka B."/>
            <person name="Rigling D."/>
            <person name="Barry K."/>
            <person name="Lee J."/>
            <person name="Mihaltcheva S."/>
            <person name="LaButti K."/>
            <person name="Lipzen A."/>
            <person name="Waldron R."/>
            <person name="Moloney N.M."/>
            <person name="Sperisen C."/>
            <person name="Kredics L."/>
            <person name="Vagvoelgyi C."/>
            <person name="Patrignani A."/>
            <person name="Fitzpatrick D."/>
            <person name="Nagy I."/>
            <person name="Doyle S."/>
            <person name="Anderson J.B."/>
            <person name="Grigoriev I.V."/>
            <person name="Gueldener U."/>
            <person name="Muensterkoetter M."/>
            <person name="Nagy L.G."/>
        </authorList>
    </citation>
    <scope>NUCLEOTIDE SEQUENCE [LARGE SCALE GENOMIC DNA]</scope>
    <source>
        <strain evidence="2">C18/9</strain>
    </source>
</reference>
<evidence type="ECO:0000313" key="1">
    <source>
        <dbReference type="EMBL" id="SJK97031.1"/>
    </source>
</evidence>